<dbReference type="HAMAP" id="MF_00910">
    <property type="entry name" value="FtsL"/>
    <property type="match status" value="1"/>
</dbReference>
<evidence type="ECO:0000313" key="11">
    <source>
        <dbReference type="Proteomes" id="UP001056201"/>
    </source>
</evidence>
<evidence type="ECO:0000313" key="10">
    <source>
        <dbReference type="EMBL" id="URI09586.1"/>
    </source>
</evidence>
<keyword evidence="8" id="KW-0997">Cell inner membrane</keyword>
<evidence type="ECO:0000256" key="6">
    <source>
        <dbReference type="ARBA" id="ARBA00023136"/>
    </source>
</evidence>
<dbReference type="Proteomes" id="UP001056201">
    <property type="component" value="Chromosome 2"/>
</dbReference>
<keyword evidence="2 8" id="KW-1003">Cell membrane</keyword>
<keyword evidence="11" id="KW-1185">Reference proteome</keyword>
<dbReference type="PANTHER" id="PTHR37479:SF1">
    <property type="entry name" value="CELL DIVISION PROTEIN FTSL"/>
    <property type="match status" value="1"/>
</dbReference>
<comment type="subcellular location">
    <subcellularLocation>
        <location evidence="8">Cell inner membrane</location>
        <topology evidence="8">Single-pass type II membrane protein</topology>
    </subcellularLocation>
    <subcellularLocation>
        <location evidence="1">Cell membrane</location>
        <topology evidence="1">Single-pass type II membrane protein</topology>
    </subcellularLocation>
    <text evidence="8">Localizes to the division septum where it forms a ring structure.</text>
</comment>
<dbReference type="EMBL" id="CP097636">
    <property type="protein sequence ID" value="URI09586.1"/>
    <property type="molecule type" value="Genomic_DNA"/>
</dbReference>
<comment type="similarity">
    <text evidence="8">Belongs to the FtsL family.</text>
</comment>
<proteinExistence type="inferred from homology"/>
<name>A0ABY4S8A3_AQUTE</name>
<dbReference type="InterPro" id="IPR011922">
    <property type="entry name" value="Cell_div_FtsL"/>
</dbReference>
<dbReference type="PANTHER" id="PTHR37479">
    <property type="entry name" value="CELL DIVISION PROTEIN FTSL"/>
    <property type="match status" value="1"/>
</dbReference>
<accession>A0ABY4S8A3</accession>
<reference evidence="10" key="1">
    <citation type="submission" date="2022-05" db="EMBL/GenBank/DDBJ databases">
        <title>An RpoN-dependent PEP-CTERM gene is involved in floc formation of an Aquincola tertiaricarbonis strain.</title>
        <authorList>
            <person name="Qiu D."/>
            <person name="Xia M."/>
        </authorList>
    </citation>
    <scope>NUCLEOTIDE SEQUENCE</scope>
    <source>
        <strain evidence="10">RN12</strain>
    </source>
</reference>
<dbReference type="NCBIfam" id="TIGR02209">
    <property type="entry name" value="ftsL_broad"/>
    <property type="match status" value="1"/>
</dbReference>
<organism evidence="10 11">
    <name type="scientific">Aquincola tertiaricarbonis</name>
    <dbReference type="NCBI Taxonomy" id="391953"/>
    <lineage>
        <taxon>Bacteria</taxon>
        <taxon>Pseudomonadati</taxon>
        <taxon>Pseudomonadota</taxon>
        <taxon>Betaproteobacteria</taxon>
        <taxon>Burkholderiales</taxon>
        <taxon>Sphaerotilaceae</taxon>
        <taxon>Aquincola</taxon>
    </lineage>
</organism>
<keyword evidence="3 8" id="KW-0132">Cell division</keyword>
<comment type="function">
    <text evidence="8">Essential cell division protein. May link together the upstream cell division proteins, which are predominantly cytoplasmic, with the downstream cell division proteins, which are predominantly periplasmic.</text>
</comment>
<evidence type="ECO:0000256" key="7">
    <source>
        <dbReference type="ARBA" id="ARBA00023306"/>
    </source>
</evidence>
<dbReference type="GO" id="GO:0051301">
    <property type="term" value="P:cell division"/>
    <property type="evidence" value="ECO:0007669"/>
    <property type="project" value="UniProtKB-KW"/>
</dbReference>
<evidence type="ECO:0000256" key="5">
    <source>
        <dbReference type="ARBA" id="ARBA00022989"/>
    </source>
</evidence>
<evidence type="ECO:0000256" key="8">
    <source>
        <dbReference type="HAMAP-Rule" id="MF_00910"/>
    </source>
</evidence>
<keyword evidence="4 8" id="KW-0812">Transmembrane</keyword>
<keyword evidence="5 8" id="KW-1133">Transmembrane helix</keyword>
<keyword evidence="6 8" id="KW-0472">Membrane</keyword>
<dbReference type="PROSITE" id="PS51257">
    <property type="entry name" value="PROKAR_LIPOPROTEIN"/>
    <property type="match status" value="1"/>
</dbReference>
<evidence type="ECO:0000256" key="4">
    <source>
        <dbReference type="ARBA" id="ARBA00022692"/>
    </source>
</evidence>
<gene>
    <name evidence="8 10" type="primary">ftsL</name>
    <name evidence="10" type="ORF">MW290_28945</name>
</gene>
<comment type="subunit">
    <text evidence="8">Part of a complex composed of FtsB, FtsL and FtsQ.</text>
</comment>
<evidence type="ECO:0000256" key="2">
    <source>
        <dbReference type="ARBA" id="ARBA00022475"/>
    </source>
</evidence>
<dbReference type="RefSeq" id="WP_250197811.1">
    <property type="nucleotide sequence ID" value="NZ_CP097636.1"/>
</dbReference>
<evidence type="ECO:0000256" key="1">
    <source>
        <dbReference type="ARBA" id="ARBA00004401"/>
    </source>
</evidence>
<protein>
    <recommendedName>
        <fullName evidence="8 9">Cell division protein FtsL</fullName>
    </recommendedName>
</protein>
<evidence type="ECO:0000256" key="9">
    <source>
        <dbReference type="NCBIfam" id="TIGR02209"/>
    </source>
</evidence>
<sequence>MTRLNIVLLAALLASCLYLVKTTYDTRRLFNEIDRAKTLHAKLEIDYKRLEAERQAQATHLRVEKVARDRLQMRTATAALTQYVTDGSAPVVAPAASAPTSQAEVR</sequence>
<evidence type="ECO:0000256" key="3">
    <source>
        <dbReference type="ARBA" id="ARBA00022618"/>
    </source>
</evidence>
<keyword evidence="7 8" id="KW-0131">Cell cycle</keyword>
<dbReference type="Pfam" id="PF04999">
    <property type="entry name" value="FtsL"/>
    <property type="match status" value="1"/>
</dbReference>